<sequence length="108" mass="12053">MTPEEKQLNLLGLAQRASKLISGDELVTKATKNKKVRLLIIAIDASDSTSERYHRLASEKKIAINHSFTKYQISHAIGKSRTVCGITDRGMAEKFLSYVTGEKTMNKQ</sequence>
<name>A0A1G7P443_9LACT</name>
<evidence type="ECO:0000313" key="3">
    <source>
        <dbReference type="Proteomes" id="UP000199708"/>
    </source>
</evidence>
<dbReference type="STRING" id="120956.SAMN05421791_101114"/>
<protein>
    <submittedName>
        <fullName evidence="2">Ribosomal protein L7Ae</fullName>
    </submittedName>
</protein>
<dbReference type="GO" id="GO:0005840">
    <property type="term" value="C:ribosome"/>
    <property type="evidence" value="ECO:0007669"/>
    <property type="project" value="UniProtKB-KW"/>
</dbReference>
<dbReference type="Pfam" id="PF01248">
    <property type="entry name" value="Ribosomal_L7Ae"/>
    <property type="match status" value="1"/>
</dbReference>
<keyword evidence="3" id="KW-1185">Reference proteome</keyword>
<organism evidence="2 3">
    <name type="scientific">Facklamia miroungae</name>
    <dbReference type="NCBI Taxonomy" id="120956"/>
    <lineage>
        <taxon>Bacteria</taxon>
        <taxon>Bacillati</taxon>
        <taxon>Bacillota</taxon>
        <taxon>Bacilli</taxon>
        <taxon>Lactobacillales</taxon>
        <taxon>Aerococcaceae</taxon>
        <taxon>Facklamia</taxon>
    </lineage>
</organism>
<keyword evidence="2" id="KW-0689">Ribosomal protein</keyword>
<keyword evidence="2" id="KW-0687">Ribonucleoprotein</keyword>
<dbReference type="RefSeq" id="WP_090288821.1">
    <property type="nucleotide sequence ID" value="NZ_FNCK01000001.1"/>
</dbReference>
<dbReference type="Gene3D" id="3.30.1330.30">
    <property type="match status" value="1"/>
</dbReference>
<dbReference type="Proteomes" id="UP000199708">
    <property type="component" value="Unassembled WGS sequence"/>
</dbReference>
<reference evidence="2 3" key="1">
    <citation type="submission" date="2016-10" db="EMBL/GenBank/DDBJ databases">
        <authorList>
            <person name="de Groot N.N."/>
        </authorList>
    </citation>
    <scope>NUCLEOTIDE SEQUENCE [LARGE SCALE GENOMIC DNA]</scope>
    <source>
        <strain evidence="2 3">ATCC BAA-466</strain>
    </source>
</reference>
<gene>
    <name evidence="2" type="ORF">SAMN05421791_101114</name>
</gene>
<dbReference type="InterPro" id="IPR004038">
    <property type="entry name" value="Ribosomal_eL8/eL30/eS12/Gad45"/>
</dbReference>
<dbReference type="InterPro" id="IPR029064">
    <property type="entry name" value="Ribosomal_eL30-like_sf"/>
</dbReference>
<dbReference type="AlphaFoldDB" id="A0A1G7P443"/>
<proteinExistence type="predicted"/>
<accession>A0A1G7P443</accession>
<evidence type="ECO:0000259" key="1">
    <source>
        <dbReference type="Pfam" id="PF01248"/>
    </source>
</evidence>
<feature type="domain" description="Ribosomal protein eL8/eL30/eS12/Gadd45" evidence="1">
    <location>
        <begin position="9"/>
        <end position="89"/>
    </location>
</feature>
<dbReference type="OrthoDB" id="9794863at2"/>
<evidence type="ECO:0000313" key="2">
    <source>
        <dbReference type="EMBL" id="SDF81023.1"/>
    </source>
</evidence>
<dbReference type="EMBL" id="FNCK01000001">
    <property type="protein sequence ID" value="SDF81023.1"/>
    <property type="molecule type" value="Genomic_DNA"/>
</dbReference>
<dbReference type="SUPFAM" id="SSF55315">
    <property type="entry name" value="L30e-like"/>
    <property type="match status" value="1"/>
</dbReference>